<evidence type="ECO:0000256" key="2">
    <source>
        <dbReference type="SAM" id="MobiDB-lite"/>
    </source>
</evidence>
<feature type="compositionally biased region" description="Basic and acidic residues" evidence="2">
    <location>
        <begin position="364"/>
        <end position="375"/>
    </location>
</feature>
<evidence type="ECO:0000313" key="3">
    <source>
        <dbReference type="EMBL" id="CAD9233592.1"/>
    </source>
</evidence>
<proteinExistence type="predicted"/>
<feature type="region of interest" description="Disordered" evidence="2">
    <location>
        <begin position="349"/>
        <end position="406"/>
    </location>
</feature>
<organism evidence="3">
    <name type="scientific">Compsopogon caeruleus</name>
    <dbReference type="NCBI Taxonomy" id="31354"/>
    <lineage>
        <taxon>Eukaryota</taxon>
        <taxon>Rhodophyta</taxon>
        <taxon>Compsopogonophyceae</taxon>
        <taxon>Compsopogonales</taxon>
        <taxon>Compsopogonaceae</taxon>
        <taxon>Compsopogon</taxon>
    </lineage>
</organism>
<sequence>MDEIVGIDVGFRLEQEDNGDMDGLMQEGIRCAAAAYRLFCQIRRADRRLVRLREWRVGVEEAAGRLGVESLSWEDKVREMEEELARARGELQGVRGELQRRRKELMELNAAEEREIKARKGDSEEMERVEARIREINVRLLGSDSTNPSWERIGRRSRPEERRNCKESGRGPGVRLVTTNALKHNVTSVAMLSDNERSTAVEGARRNQGKSGESSTKDLPLKKRPSNTLKFTPAPDTIERGNNRLNSTIEERRGGGKPSHDKMGDKTRVMGESTATDAMLQHGCNPCTSLSVSVPTENSPITPFEVVGGAAAPGPKQPDNRSSDLAMEVDIPSDNKQEKEPLIRAVVMERPPGGAEHSYPTQDTRAEHDAGEDTLRQSVWKASAVSETPQDTSVTAKGTSGGDRNGCLVESISRSNIVQGNTVPSPLEVSPMNTSQSSRLGLVDEFFERRPVPSTEDREEEMSLNTNAGVPRPDSGTNEDRCPSSILASPSIARTQSEPAENKNLKPPEASDIPSTVPLPLATSKKTNSNKPNGILDDSICQILNLVTSQRPKVDLGASNGSSTVIARSSAGAVHSSVSFRRIAQCAG</sequence>
<feature type="region of interest" description="Disordered" evidence="2">
    <location>
        <begin position="190"/>
        <end position="266"/>
    </location>
</feature>
<accession>A0A7S1TEL7</accession>
<dbReference type="AlphaFoldDB" id="A0A7S1TEL7"/>
<feature type="compositionally biased region" description="Basic and acidic residues" evidence="2">
    <location>
        <begin position="194"/>
        <end position="205"/>
    </location>
</feature>
<gene>
    <name evidence="3" type="ORF">CCAE0312_LOCUS5678</name>
</gene>
<feature type="region of interest" description="Disordered" evidence="2">
    <location>
        <begin position="449"/>
        <end position="517"/>
    </location>
</feature>
<feature type="compositionally biased region" description="Polar residues" evidence="2">
    <location>
        <begin position="486"/>
        <end position="499"/>
    </location>
</feature>
<evidence type="ECO:0000256" key="1">
    <source>
        <dbReference type="SAM" id="Coils"/>
    </source>
</evidence>
<dbReference type="EMBL" id="HBGH01010303">
    <property type="protein sequence ID" value="CAD9233592.1"/>
    <property type="molecule type" value="Transcribed_RNA"/>
</dbReference>
<feature type="compositionally biased region" description="Basic and acidic residues" evidence="2">
    <location>
        <begin position="152"/>
        <end position="169"/>
    </location>
</feature>
<feature type="coiled-coil region" evidence="1">
    <location>
        <begin position="70"/>
        <end position="115"/>
    </location>
</feature>
<keyword evidence="1" id="KW-0175">Coiled coil</keyword>
<reference evidence="3" key="1">
    <citation type="submission" date="2021-01" db="EMBL/GenBank/DDBJ databases">
        <authorList>
            <person name="Corre E."/>
            <person name="Pelletier E."/>
            <person name="Niang G."/>
            <person name="Scheremetjew M."/>
            <person name="Finn R."/>
            <person name="Kale V."/>
            <person name="Holt S."/>
            <person name="Cochrane G."/>
            <person name="Meng A."/>
            <person name="Brown T."/>
            <person name="Cohen L."/>
        </authorList>
    </citation>
    <scope>NUCLEOTIDE SEQUENCE</scope>
    <source>
        <strain evidence="3">SAG 36.94</strain>
    </source>
</reference>
<feature type="compositionally biased region" description="Basic and acidic residues" evidence="2">
    <location>
        <begin position="249"/>
        <end position="266"/>
    </location>
</feature>
<feature type="compositionally biased region" description="Polar residues" evidence="2">
    <location>
        <begin position="385"/>
        <end position="398"/>
    </location>
</feature>
<protein>
    <submittedName>
        <fullName evidence="3">Uncharacterized protein</fullName>
    </submittedName>
</protein>
<feature type="region of interest" description="Disordered" evidence="2">
    <location>
        <begin position="144"/>
        <end position="176"/>
    </location>
</feature>
<name>A0A7S1TEL7_9RHOD</name>